<evidence type="ECO:0000256" key="7">
    <source>
        <dbReference type="ARBA" id="ARBA00023136"/>
    </source>
</evidence>
<feature type="transmembrane region" description="Helical" evidence="8">
    <location>
        <begin position="93"/>
        <end position="113"/>
    </location>
</feature>
<dbReference type="SUPFAM" id="SSF81345">
    <property type="entry name" value="ABC transporter involved in vitamin B12 uptake, BtuC"/>
    <property type="match status" value="1"/>
</dbReference>
<evidence type="ECO:0000256" key="6">
    <source>
        <dbReference type="ARBA" id="ARBA00022989"/>
    </source>
</evidence>
<reference evidence="10" key="1">
    <citation type="journal article" date="2019" name="Int. J. Syst. Evol. Microbiol.">
        <title>The Global Catalogue of Microorganisms (GCM) 10K type strain sequencing project: providing services to taxonomists for standard genome sequencing and annotation.</title>
        <authorList>
            <consortium name="The Broad Institute Genomics Platform"/>
            <consortium name="The Broad Institute Genome Sequencing Center for Infectious Disease"/>
            <person name="Wu L."/>
            <person name="Ma J."/>
        </authorList>
    </citation>
    <scope>NUCLEOTIDE SEQUENCE [LARGE SCALE GENOMIC DNA]</scope>
    <source>
        <strain evidence="10">JCM 9371</strain>
    </source>
</reference>
<dbReference type="PANTHER" id="PTHR30472:SF24">
    <property type="entry name" value="FERRIC ENTEROBACTIN TRANSPORT SYSTEM PERMEASE PROTEIN FEPG"/>
    <property type="match status" value="1"/>
</dbReference>
<dbReference type="EMBL" id="JBHTGP010000017">
    <property type="protein sequence ID" value="MFD0689345.1"/>
    <property type="molecule type" value="Genomic_DNA"/>
</dbReference>
<evidence type="ECO:0000313" key="10">
    <source>
        <dbReference type="Proteomes" id="UP001597063"/>
    </source>
</evidence>
<evidence type="ECO:0000256" key="2">
    <source>
        <dbReference type="ARBA" id="ARBA00007935"/>
    </source>
</evidence>
<dbReference type="Gene3D" id="1.10.3470.10">
    <property type="entry name" value="ABC transporter involved in vitamin B12 uptake, BtuC"/>
    <property type="match status" value="1"/>
</dbReference>
<evidence type="ECO:0000256" key="4">
    <source>
        <dbReference type="ARBA" id="ARBA00022475"/>
    </source>
</evidence>
<proteinExistence type="inferred from homology"/>
<keyword evidence="7 8" id="KW-0472">Membrane</keyword>
<evidence type="ECO:0000256" key="5">
    <source>
        <dbReference type="ARBA" id="ARBA00022692"/>
    </source>
</evidence>
<evidence type="ECO:0000256" key="1">
    <source>
        <dbReference type="ARBA" id="ARBA00004651"/>
    </source>
</evidence>
<feature type="transmembrane region" description="Helical" evidence="8">
    <location>
        <begin position="39"/>
        <end position="58"/>
    </location>
</feature>
<evidence type="ECO:0000256" key="3">
    <source>
        <dbReference type="ARBA" id="ARBA00022448"/>
    </source>
</evidence>
<feature type="transmembrane region" description="Helical" evidence="8">
    <location>
        <begin position="179"/>
        <end position="198"/>
    </location>
</feature>
<protein>
    <submittedName>
        <fullName evidence="9">FecCD family ABC transporter permease</fullName>
    </submittedName>
</protein>
<feature type="transmembrane region" description="Helical" evidence="8">
    <location>
        <begin position="333"/>
        <end position="354"/>
    </location>
</feature>
<name>A0ABW2XU74_9ACTN</name>
<keyword evidence="6 8" id="KW-1133">Transmembrane helix</keyword>
<gene>
    <name evidence="9" type="ORF">ACFQZM_33005</name>
</gene>
<organism evidence="9 10">
    <name type="scientific">Actinomadura fibrosa</name>
    <dbReference type="NCBI Taxonomy" id="111802"/>
    <lineage>
        <taxon>Bacteria</taxon>
        <taxon>Bacillati</taxon>
        <taxon>Actinomycetota</taxon>
        <taxon>Actinomycetes</taxon>
        <taxon>Streptosporangiales</taxon>
        <taxon>Thermomonosporaceae</taxon>
        <taxon>Actinomadura</taxon>
    </lineage>
</organism>
<keyword evidence="10" id="KW-1185">Reference proteome</keyword>
<dbReference type="InterPro" id="IPR000522">
    <property type="entry name" value="ABC_transptr_permease_BtuC"/>
</dbReference>
<dbReference type="RefSeq" id="WP_378324644.1">
    <property type="nucleotide sequence ID" value="NZ_JBHTGP010000017.1"/>
</dbReference>
<keyword evidence="5 8" id="KW-0812">Transmembrane</keyword>
<feature type="transmembrane region" description="Helical" evidence="8">
    <location>
        <begin position="269"/>
        <end position="295"/>
    </location>
</feature>
<comment type="similarity">
    <text evidence="2">Belongs to the binding-protein-dependent transport system permease family. FecCD subfamily.</text>
</comment>
<keyword evidence="3" id="KW-0813">Transport</keyword>
<feature type="transmembrane region" description="Helical" evidence="8">
    <location>
        <begin position="225"/>
        <end position="243"/>
    </location>
</feature>
<keyword evidence="4" id="KW-1003">Cell membrane</keyword>
<evidence type="ECO:0000313" key="9">
    <source>
        <dbReference type="EMBL" id="MFD0689345.1"/>
    </source>
</evidence>
<comment type="subcellular location">
    <subcellularLocation>
        <location evidence="1">Cell membrane</location>
        <topology evidence="1">Multi-pass membrane protein</topology>
    </subcellularLocation>
</comment>
<dbReference type="Proteomes" id="UP001597063">
    <property type="component" value="Unassembled WGS sequence"/>
</dbReference>
<comment type="caution">
    <text evidence="9">The sequence shown here is derived from an EMBL/GenBank/DDBJ whole genome shotgun (WGS) entry which is preliminary data.</text>
</comment>
<dbReference type="CDD" id="cd06550">
    <property type="entry name" value="TM_ABC_iron-siderophores_like"/>
    <property type="match status" value="1"/>
</dbReference>
<accession>A0ABW2XU74</accession>
<evidence type="ECO:0000256" key="8">
    <source>
        <dbReference type="SAM" id="Phobius"/>
    </source>
</evidence>
<dbReference type="Pfam" id="PF01032">
    <property type="entry name" value="FecCD"/>
    <property type="match status" value="1"/>
</dbReference>
<sequence>MNARRAAAMREDAPRGGRPMRTRVVRVGGWSVRWEPRPALVCGALALVAVSAAVLVVGSGEFPIGPLDVVRALTGQGDQATEFVVTTLRLPRAVTGLLAGLALGLSGAIFQSMSRNPLGSPDLIGFTTGSATGALLQILVFGGGAVAITASSVAGAVLTALAVYLVAHRPGGGVHGVRLVLIGVGAAAMLEALNSYLITRAELREAYEAAFWLTGSLNGRGWEHAVPLAVALAVLVPAALALGRRLGMGELGDDAAQALGVPVQRTRTLLVLAGVGLVAAATAAVGPVPFVALAAPQLARRLTRRAGAQLLPAALTGAMLLACGDLISLHLPVAIPVGVVTGVLGGVYLAWLLAATGRRGMP</sequence>
<feature type="transmembrane region" description="Helical" evidence="8">
    <location>
        <begin position="134"/>
        <end position="167"/>
    </location>
</feature>
<dbReference type="InterPro" id="IPR037294">
    <property type="entry name" value="ABC_BtuC-like"/>
</dbReference>
<dbReference type="PANTHER" id="PTHR30472">
    <property type="entry name" value="FERRIC ENTEROBACTIN TRANSPORT SYSTEM PERMEASE PROTEIN"/>
    <property type="match status" value="1"/>
</dbReference>